<keyword evidence="3" id="KW-1133">Transmembrane helix</keyword>
<accession>A0A7G1G3V9</accession>
<dbReference type="EMBL" id="AP018712">
    <property type="protein sequence ID" value="BBE30745.1"/>
    <property type="molecule type" value="Genomic_DNA"/>
</dbReference>
<dbReference type="PANTHER" id="PTHR32347">
    <property type="entry name" value="EFFLUX SYSTEM COMPONENT YKNX-RELATED"/>
    <property type="match status" value="1"/>
</dbReference>
<reference evidence="6 7" key="1">
    <citation type="submission" date="2018-06" db="EMBL/GenBank/DDBJ databases">
        <title>Genome sequencing of Oceanotoga sp. sy52.</title>
        <authorList>
            <person name="Mori K."/>
        </authorList>
    </citation>
    <scope>NUCLEOTIDE SEQUENCE [LARGE SCALE GENOMIC DNA]</scope>
    <source>
        <strain evidence="7">sy52</strain>
    </source>
</reference>
<dbReference type="RefSeq" id="WP_190615815.1">
    <property type="nucleotide sequence ID" value="NZ_AP018712.1"/>
</dbReference>
<feature type="domain" description="Multidrug resistance protein MdtA-like barrel-sandwich hybrid" evidence="4">
    <location>
        <begin position="74"/>
        <end position="177"/>
    </location>
</feature>
<dbReference type="PANTHER" id="PTHR32347:SF14">
    <property type="entry name" value="EFFLUX SYSTEM COMPONENT YKNX-RELATED"/>
    <property type="match status" value="1"/>
</dbReference>
<organism evidence="6 7">
    <name type="scientific">Tepiditoga spiralis</name>
    <dbReference type="NCBI Taxonomy" id="2108365"/>
    <lineage>
        <taxon>Bacteria</taxon>
        <taxon>Thermotogati</taxon>
        <taxon>Thermotogota</taxon>
        <taxon>Thermotogae</taxon>
        <taxon>Petrotogales</taxon>
        <taxon>Petrotogaceae</taxon>
        <taxon>Tepiditoga</taxon>
    </lineage>
</organism>
<dbReference type="FunCoup" id="A0A7G1G3V9">
    <property type="interactions" value="104"/>
</dbReference>
<proteinExistence type="predicted"/>
<dbReference type="InParanoid" id="A0A7G1G3V9"/>
<evidence type="ECO:0000313" key="7">
    <source>
        <dbReference type="Proteomes" id="UP000516361"/>
    </source>
</evidence>
<name>A0A7G1G3V9_9BACT</name>
<evidence type="ECO:0000313" key="6">
    <source>
        <dbReference type="EMBL" id="BBE30745.1"/>
    </source>
</evidence>
<evidence type="ECO:0000256" key="1">
    <source>
        <dbReference type="ARBA" id="ARBA00004196"/>
    </source>
</evidence>
<keyword evidence="2" id="KW-0175">Coiled coil</keyword>
<dbReference type="GO" id="GO:0030313">
    <property type="term" value="C:cell envelope"/>
    <property type="evidence" value="ECO:0007669"/>
    <property type="project" value="UniProtKB-SubCell"/>
</dbReference>
<protein>
    <submittedName>
        <fullName evidence="6">Cation transporter</fullName>
    </submittedName>
</protein>
<comment type="subcellular location">
    <subcellularLocation>
        <location evidence="1">Cell envelope</location>
    </subcellularLocation>
</comment>
<dbReference type="SUPFAM" id="SSF111369">
    <property type="entry name" value="HlyD-like secretion proteins"/>
    <property type="match status" value="1"/>
</dbReference>
<sequence length="350" mass="39081">MKKSIKWLIIIVTLVVLIFLIINALNIKKESGNVQTDKVSTALNNISVEYKVKKDNIGDYIEVSGNVTAETRRIISEVSGEVMDVYVENGEKIKKDQKMAKFEDIDYRINYLNKLNTYELAVNDGEKIKEIKKLQLDQAKKDLDNTILKSPVEGIISSVNISVGDVISRNFVSFTVVDNNSLKIEASIDEIDLPKIKVGMKAYVEFEQLHVKIPAKVSLINPVAVNAGGIVVIPIELKFEDNPLKYGIISGLTCNVKLITMELDNSIVIPVNSLIKGKDGNEYVFKKTSEGREKVPVITGQKTEKFVEIKNGLSEGDTVLIMPSKEEINRLKEKYATPNIRIGTGKRPKK</sequence>
<dbReference type="KEGG" id="ocy:OSSY52_08860"/>
<dbReference type="InterPro" id="IPR058625">
    <property type="entry name" value="MdtA-like_BSH"/>
</dbReference>
<evidence type="ECO:0000256" key="3">
    <source>
        <dbReference type="SAM" id="Phobius"/>
    </source>
</evidence>
<dbReference type="AlphaFoldDB" id="A0A7G1G3V9"/>
<feature type="domain" description="Multidrug resistance protein MdtA-like C-terminal permuted SH3" evidence="5">
    <location>
        <begin position="265"/>
        <end position="321"/>
    </location>
</feature>
<evidence type="ECO:0000259" key="4">
    <source>
        <dbReference type="Pfam" id="PF25917"/>
    </source>
</evidence>
<dbReference type="Gene3D" id="2.40.50.100">
    <property type="match status" value="1"/>
</dbReference>
<feature type="transmembrane region" description="Helical" evidence="3">
    <location>
        <begin position="7"/>
        <end position="25"/>
    </location>
</feature>
<gene>
    <name evidence="6" type="ORF">OSSY52_08860</name>
</gene>
<dbReference type="InterPro" id="IPR050465">
    <property type="entry name" value="UPF0194_transport"/>
</dbReference>
<keyword evidence="7" id="KW-1185">Reference proteome</keyword>
<dbReference type="Gene3D" id="2.40.420.20">
    <property type="match status" value="1"/>
</dbReference>
<dbReference type="Gene3D" id="2.40.30.170">
    <property type="match status" value="1"/>
</dbReference>
<evidence type="ECO:0000259" key="5">
    <source>
        <dbReference type="Pfam" id="PF25967"/>
    </source>
</evidence>
<dbReference type="Pfam" id="PF25917">
    <property type="entry name" value="BSH_RND"/>
    <property type="match status" value="1"/>
</dbReference>
<dbReference type="Proteomes" id="UP000516361">
    <property type="component" value="Chromosome"/>
</dbReference>
<keyword evidence="3" id="KW-0812">Transmembrane</keyword>
<dbReference type="InterPro" id="IPR058627">
    <property type="entry name" value="MdtA-like_C"/>
</dbReference>
<dbReference type="Pfam" id="PF25967">
    <property type="entry name" value="RND-MFP_C"/>
    <property type="match status" value="1"/>
</dbReference>
<keyword evidence="3" id="KW-0472">Membrane</keyword>
<evidence type="ECO:0000256" key="2">
    <source>
        <dbReference type="ARBA" id="ARBA00023054"/>
    </source>
</evidence>